<dbReference type="InterPro" id="IPR011009">
    <property type="entry name" value="Kinase-like_dom_sf"/>
</dbReference>
<evidence type="ECO:0000256" key="11">
    <source>
        <dbReference type="ARBA" id="ARBA00022723"/>
    </source>
</evidence>
<comment type="subcellular location">
    <subcellularLocation>
        <location evidence="3">Cell projection</location>
        <location evidence="3">Cilium</location>
    </subcellularLocation>
    <subcellularLocation>
        <location evidence="4">Cytoplasm</location>
        <location evidence="4">Cytoskeleton</location>
    </subcellularLocation>
    <subcellularLocation>
        <location evidence="2">Nucleus</location>
    </subcellularLocation>
</comment>
<reference evidence="24" key="2">
    <citation type="submission" date="2025-08" db="UniProtKB">
        <authorList>
            <consortium name="Ensembl"/>
        </authorList>
    </citation>
    <scope>IDENTIFICATION</scope>
</reference>
<evidence type="ECO:0000256" key="8">
    <source>
        <dbReference type="ARBA" id="ARBA00022527"/>
    </source>
</evidence>
<dbReference type="GO" id="GO:0005929">
    <property type="term" value="C:cilium"/>
    <property type="evidence" value="ECO:0007669"/>
    <property type="project" value="UniProtKB-SubCell"/>
</dbReference>
<dbReference type="GO" id="GO:0046872">
    <property type="term" value="F:metal ion binding"/>
    <property type="evidence" value="ECO:0007669"/>
    <property type="project" value="UniProtKB-KW"/>
</dbReference>
<evidence type="ECO:0000256" key="5">
    <source>
        <dbReference type="ARBA" id="ARBA00006485"/>
    </source>
</evidence>
<evidence type="ECO:0000313" key="24">
    <source>
        <dbReference type="Ensembl" id="ENSENLP00000026324.1"/>
    </source>
</evidence>
<dbReference type="Ensembl" id="ENSENLT00000027145.1">
    <property type="protein sequence ID" value="ENSENLP00000026324.1"/>
    <property type="gene ID" value="ENSENLG00000011809.1"/>
</dbReference>
<name>A0A665V3W1_ECHNA</name>
<dbReference type="GO" id="GO:0005634">
    <property type="term" value="C:nucleus"/>
    <property type="evidence" value="ECO:0007669"/>
    <property type="project" value="UniProtKB-SubCell"/>
</dbReference>
<accession>A0A665V3W1</accession>
<dbReference type="SUPFAM" id="SSF56112">
    <property type="entry name" value="Protein kinase-like (PK-like)"/>
    <property type="match status" value="1"/>
</dbReference>
<evidence type="ECO:0000256" key="3">
    <source>
        <dbReference type="ARBA" id="ARBA00004138"/>
    </source>
</evidence>
<dbReference type="InterPro" id="IPR050117">
    <property type="entry name" value="MAPK"/>
</dbReference>
<evidence type="ECO:0000256" key="12">
    <source>
        <dbReference type="ARBA" id="ARBA00022741"/>
    </source>
</evidence>
<keyword evidence="17" id="KW-0539">Nucleus</keyword>
<keyword evidence="18" id="KW-0966">Cell projection</keyword>
<evidence type="ECO:0000256" key="10">
    <source>
        <dbReference type="ARBA" id="ARBA00022679"/>
    </source>
</evidence>
<dbReference type="InterPro" id="IPR000719">
    <property type="entry name" value="Prot_kinase_dom"/>
</dbReference>
<feature type="compositionally biased region" description="Basic and acidic residues" evidence="22">
    <location>
        <begin position="420"/>
        <end position="438"/>
    </location>
</feature>
<dbReference type="GO" id="GO:0005524">
    <property type="term" value="F:ATP binding"/>
    <property type="evidence" value="ECO:0007669"/>
    <property type="project" value="UniProtKB-UniRule"/>
</dbReference>
<evidence type="ECO:0000256" key="21">
    <source>
        <dbReference type="PROSITE-ProRule" id="PRU10141"/>
    </source>
</evidence>
<dbReference type="FunFam" id="3.30.200.20:FF:000071">
    <property type="entry name" value="serine/threonine-protein kinase MAK isoform X1"/>
    <property type="match status" value="1"/>
</dbReference>
<evidence type="ECO:0000256" key="14">
    <source>
        <dbReference type="ARBA" id="ARBA00022840"/>
    </source>
</evidence>
<keyword evidence="25" id="KW-1185">Reference proteome</keyword>
<dbReference type="PROSITE" id="PS50011">
    <property type="entry name" value="PROTEIN_KINASE_DOM"/>
    <property type="match status" value="1"/>
</dbReference>
<comment type="similarity">
    <text evidence="5">Belongs to the protein kinase superfamily. CMGC Ser/Thr protein kinase family. CDC2/CDKX subfamily.</text>
</comment>
<evidence type="ECO:0000256" key="15">
    <source>
        <dbReference type="ARBA" id="ARBA00022842"/>
    </source>
</evidence>
<evidence type="ECO:0000256" key="4">
    <source>
        <dbReference type="ARBA" id="ARBA00004245"/>
    </source>
</evidence>
<keyword evidence="13" id="KW-0418">Kinase</keyword>
<keyword evidence="12 21" id="KW-0547">Nucleotide-binding</keyword>
<gene>
    <name evidence="24" type="primary">mak</name>
</gene>
<keyword evidence="15" id="KW-0460">Magnesium</keyword>
<evidence type="ECO:0000256" key="20">
    <source>
        <dbReference type="ARBA" id="ARBA00048679"/>
    </source>
</evidence>
<dbReference type="Gene3D" id="3.30.200.20">
    <property type="entry name" value="Phosphorylase Kinase, domain 1"/>
    <property type="match status" value="1"/>
</dbReference>
<keyword evidence="10" id="KW-0808">Transferase</keyword>
<dbReference type="CDD" id="cd07830">
    <property type="entry name" value="STKc_MAK_like"/>
    <property type="match status" value="1"/>
</dbReference>
<reference evidence="24" key="3">
    <citation type="submission" date="2025-09" db="UniProtKB">
        <authorList>
            <consortium name="Ensembl"/>
        </authorList>
    </citation>
    <scope>IDENTIFICATION</scope>
</reference>
<dbReference type="GO" id="GO:0004674">
    <property type="term" value="F:protein serine/threonine kinase activity"/>
    <property type="evidence" value="ECO:0007669"/>
    <property type="project" value="UniProtKB-KW"/>
</dbReference>
<evidence type="ECO:0000256" key="9">
    <source>
        <dbReference type="ARBA" id="ARBA00022553"/>
    </source>
</evidence>
<dbReference type="Proteomes" id="UP000472264">
    <property type="component" value="Chromosome 20"/>
</dbReference>
<protein>
    <recommendedName>
        <fullName evidence="6">non-specific serine/threonine protein kinase</fullName>
        <ecNumber evidence="6">2.7.11.1</ecNumber>
    </recommendedName>
</protein>
<reference evidence="24" key="1">
    <citation type="submission" date="2021-04" db="EMBL/GenBank/DDBJ databases">
        <authorList>
            <consortium name="Wellcome Sanger Institute Data Sharing"/>
        </authorList>
    </citation>
    <scope>NUCLEOTIDE SEQUENCE [LARGE SCALE GENOMIC DNA]</scope>
</reference>
<proteinExistence type="inferred from homology"/>
<evidence type="ECO:0000256" key="16">
    <source>
        <dbReference type="ARBA" id="ARBA00023212"/>
    </source>
</evidence>
<dbReference type="FunFam" id="1.10.510.10:FF:000104">
    <property type="entry name" value="serine/threonine-protein kinase MAK isoform X1"/>
    <property type="match status" value="1"/>
</dbReference>
<feature type="domain" description="Protein kinase" evidence="23">
    <location>
        <begin position="4"/>
        <end position="284"/>
    </location>
</feature>
<feature type="region of interest" description="Disordered" evidence="22">
    <location>
        <begin position="294"/>
        <end position="439"/>
    </location>
</feature>
<evidence type="ECO:0000256" key="2">
    <source>
        <dbReference type="ARBA" id="ARBA00004123"/>
    </source>
</evidence>
<dbReference type="InterPro" id="IPR008271">
    <property type="entry name" value="Ser/Thr_kinase_AS"/>
</dbReference>
<evidence type="ECO:0000313" key="25">
    <source>
        <dbReference type="Proteomes" id="UP000472264"/>
    </source>
</evidence>
<keyword evidence="16" id="KW-0206">Cytoskeleton</keyword>
<comment type="cofactor">
    <cofactor evidence="1">
        <name>Mg(2+)</name>
        <dbReference type="ChEBI" id="CHEBI:18420"/>
    </cofactor>
</comment>
<dbReference type="AlphaFoldDB" id="A0A665V3W1"/>
<evidence type="ECO:0000256" key="1">
    <source>
        <dbReference type="ARBA" id="ARBA00001946"/>
    </source>
</evidence>
<feature type="compositionally biased region" description="Polar residues" evidence="22">
    <location>
        <begin position="408"/>
        <end position="419"/>
    </location>
</feature>
<dbReference type="Pfam" id="PF00069">
    <property type="entry name" value="Pkinase"/>
    <property type="match status" value="1"/>
</dbReference>
<dbReference type="PROSITE" id="PS00107">
    <property type="entry name" value="PROTEIN_KINASE_ATP"/>
    <property type="match status" value="1"/>
</dbReference>
<evidence type="ECO:0000256" key="19">
    <source>
        <dbReference type="ARBA" id="ARBA00047899"/>
    </source>
</evidence>
<keyword evidence="11" id="KW-0479">Metal-binding</keyword>
<dbReference type="InterPro" id="IPR017441">
    <property type="entry name" value="Protein_kinase_ATP_BS"/>
</dbReference>
<evidence type="ECO:0000256" key="7">
    <source>
        <dbReference type="ARBA" id="ARBA00022490"/>
    </source>
</evidence>
<evidence type="ECO:0000256" key="22">
    <source>
        <dbReference type="SAM" id="MobiDB-lite"/>
    </source>
</evidence>
<dbReference type="PROSITE" id="PS00108">
    <property type="entry name" value="PROTEIN_KINASE_ST"/>
    <property type="match status" value="1"/>
</dbReference>
<evidence type="ECO:0000256" key="6">
    <source>
        <dbReference type="ARBA" id="ARBA00012513"/>
    </source>
</evidence>
<keyword evidence="7" id="KW-0963">Cytoplasm</keyword>
<dbReference type="EC" id="2.7.11.1" evidence="6"/>
<feature type="binding site" evidence="21">
    <location>
        <position position="33"/>
    </location>
    <ligand>
        <name>ATP</name>
        <dbReference type="ChEBI" id="CHEBI:30616"/>
    </ligand>
</feature>
<comment type="catalytic activity">
    <reaction evidence="20">
        <text>L-seryl-[protein] + ATP = O-phospho-L-seryl-[protein] + ADP + H(+)</text>
        <dbReference type="Rhea" id="RHEA:17989"/>
        <dbReference type="Rhea" id="RHEA-COMP:9863"/>
        <dbReference type="Rhea" id="RHEA-COMP:11604"/>
        <dbReference type="ChEBI" id="CHEBI:15378"/>
        <dbReference type="ChEBI" id="CHEBI:29999"/>
        <dbReference type="ChEBI" id="CHEBI:30616"/>
        <dbReference type="ChEBI" id="CHEBI:83421"/>
        <dbReference type="ChEBI" id="CHEBI:456216"/>
        <dbReference type="EC" id="2.7.11.1"/>
    </reaction>
</comment>
<dbReference type="SMART" id="SM00220">
    <property type="entry name" value="S_TKc"/>
    <property type="match status" value="1"/>
</dbReference>
<keyword evidence="9" id="KW-0597">Phosphoprotein</keyword>
<feature type="compositionally biased region" description="Polar residues" evidence="22">
    <location>
        <begin position="309"/>
        <end position="335"/>
    </location>
</feature>
<evidence type="ECO:0000256" key="18">
    <source>
        <dbReference type="ARBA" id="ARBA00023273"/>
    </source>
</evidence>
<evidence type="ECO:0000256" key="13">
    <source>
        <dbReference type="ARBA" id="ARBA00022777"/>
    </source>
</evidence>
<evidence type="ECO:0000259" key="23">
    <source>
        <dbReference type="PROSITE" id="PS50011"/>
    </source>
</evidence>
<dbReference type="Gene3D" id="1.10.510.10">
    <property type="entry name" value="Transferase(Phosphotransferase) domain 1"/>
    <property type="match status" value="1"/>
</dbReference>
<feature type="region of interest" description="Disordered" evidence="22">
    <location>
        <begin position="531"/>
        <end position="583"/>
    </location>
</feature>
<keyword evidence="8" id="KW-0723">Serine/threonine-protein kinase</keyword>
<keyword evidence="14 21" id="KW-0067">ATP-binding</keyword>
<dbReference type="GO" id="GO:0005856">
    <property type="term" value="C:cytoskeleton"/>
    <property type="evidence" value="ECO:0007669"/>
    <property type="project" value="UniProtKB-SubCell"/>
</dbReference>
<feature type="compositionally biased region" description="Low complexity" evidence="22">
    <location>
        <begin position="336"/>
        <end position="358"/>
    </location>
</feature>
<comment type="catalytic activity">
    <reaction evidence="19">
        <text>L-threonyl-[protein] + ATP = O-phospho-L-threonyl-[protein] + ADP + H(+)</text>
        <dbReference type="Rhea" id="RHEA:46608"/>
        <dbReference type="Rhea" id="RHEA-COMP:11060"/>
        <dbReference type="Rhea" id="RHEA-COMP:11605"/>
        <dbReference type="ChEBI" id="CHEBI:15378"/>
        <dbReference type="ChEBI" id="CHEBI:30013"/>
        <dbReference type="ChEBI" id="CHEBI:30616"/>
        <dbReference type="ChEBI" id="CHEBI:61977"/>
        <dbReference type="ChEBI" id="CHEBI:456216"/>
        <dbReference type="EC" id="2.7.11.1"/>
    </reaction>
</comment>
<sequence>MNRYTTLKQLGDGTYGSVLMGRSNESGELVAIKRMKRKFYSWEECMNLREVKSLKKLNHANVVKLKEVIRENDHLYFVFEYMKENLYQLMKDRKKLFPESVIRNISFQILQGLSFIHKHGFFHRDMKPENLLCMGPELVKIADFGLAREIRSKPPYTDYVSTRWYRAPEVLLRSSTYSSPIDLWAVGCIMAELYTLRPLFPGNSEVDEIFKICQVLGTVKKMDWPEGYHLASAMNFRFPQCVPTHLKTLIPNASNEAIALMKDLLQWDPKKRPTAVQALRYPYFQVGQIMGPRPHSQEVKKVQARPVVQKQTSEFKTDPQQSSSESKASTPSLRNQQQYHHQQQQHQHQPLQQIPLPQSESKPEGPSLGSENSVGGGTIGVLKSSRRRWGQTVAKHSDSLEECDPLETSASNSKKPSLRNTEEERNPKDYHSHPKEQRPLYAFSTVTKLPNNVKTSQMDYNLPGSAARQHYLSQSRYLPGETAYNSQTIVPLFVTDQISSNLYNLSSAYIPSFQKKEVGSVGQRIQLAPLPGQHTSKRRRDGTQAKGSYSALGKTSGNLMTRAPTVQPVHGRVDWTSKYGGNR</sequence>
<evidence type="ECO:0000256" key="17">
    <source>
        <dbReference type="ARBA" id="ARBA00023242"/>
    </source>
</evidence>
<organism evidence="24 25">
    <name type="scientific">Echeneis naucrates</name>
    <name type="common">Live sharksucker</name>
    <dbReference type="NCBI Taxonomy" id="173247"/>
    <lineage>
        <taxon>Eukaryota</taxon>
        <taxon>Metazoa</taxon>
        <taxon>Chordata</taxon>
        <taxon>Craniata</taxon>
        <taxon>Vertebrata</taxon>
        <taxon>Euteleostomi</taxon>
        <taxon>Actinopterygii</taxon>
        <taxon>Neopterygii</taxon>
        <taxon>Teleostei</taxon>
        <taxon>Neoteleostei</taxon>
        <taxon>Acanthomorphata</taxon>
        <taxon>Carangaria</taxon>
        <taxon>Carangiformes</taxon>
        <taxon>Echeneidae</taxon>
        <taxon>Echeneis</taxon>
    </lineage>
</organism>
<dbReference type="PANTHER" id="PTHR24055">
    <property type="entry name" value="MITOGEN-ACTIVATED PROTEIN KINASE"/>
    <property type="match status" value="1"/>
</dbReference>